<proteinExistence type="predicted"/>
<keyword evidence="1" id="KW-0223">Dioxygenase</keyword>
<accession>A0ACB8SUM1</accession>
<protein>
    <submittedName>
        <fullName evidence="1">Alpha-ketoglutarate-dependent taurine dioxygenase</fullName>
    </submittedName>
</protein>
<reference evidence="1" key="1">
    <citation type="submission" date="2021-03" db="EMBL/GenBank/DDBJ databases">
        <authorList>
            <consortium name="DOE Joint Genome Institute"/>
            <person name="Ahrendt S."/>
            <person name="Looney B.P."/>
            <person name="Miyauchi S."/>
            <person name="Morin E."/>
            <person name="Drula E."/>
            <person name="Courty P.E."/>
            <person name="Chicoki N."/>
            <person name="Fauchery L."/>
            <person name="Kohler A."/>
            <person name="Kuo A."/>
            <person name="Labutti K."/>
            <person name="Pangilinan J."/>
            <person name="Lipzen A."/>
            <person name="Riley R."/>
            <person name="Andreopoulos W."/>
            <person name="He G."/>
            <person name="Johnson J."/>
            <person name="Barry K.W."/>
            <person name="Grigoriev I.V."/>
            <person name="Nagy L."/>
            <person name="Hibbett D."/>
            <person name="Henrissat B."/>
            <person name="Matheny P.B."/>
            <person name="Labbe J."/>
            <person name="Martin F."/>
        </authorList>
    </citation>
    <scope>NUCLEOTIDE SEQUENCE</scope>
    <source>
        <strain evidence="1">HHB10654</strain>
    </source>
</reference>
<comment type="caution">
    <text evidence="1">The sequence shown here is derived from an EMBL/GenBank/DDBJ whole genome shotgun (WGS) entry which is preliminary data.</text>
</comment>
<sequence>MAPSLTEVTIHQSTGISIDSPTLQRKPEAPKLPKIGPAYPFYLPYFDTAEKFPAWEDFEHTDPGLRADPAKPHLLAKDVQRKDLCPYIGTELKNVQLSQLSKEGLDEVALFVAERKMVIFRDQDFKDIGPDRQIEIVRYFGPLHRHLTSANVKGYPEFNIVYRDAEDDYLLRFLGGNSTSFTTWHSDISYERQPPGTTLLFMLEPPAMGSDTIFASQVEAYNRLSPEFKKRLEGLKALHSSIFDAKKSAKMGRPVRREPIETEHPVVRQHPVTGEKALFINPIFTNRIVGFKAEESEYLLKFLFDHMTKGADFQVRATYEPGTVVVWDNRVVLHSGTTDSLTSERRHAVRLASQAEAPIPA</sequence>
<reference evidence="1" key="2">
    <citation type="journal article" date="2022" name="New Phytol.">
        <title>Evolutionary transition to the ectomycorrhizal habit in the genomes of a hyperdiverse lineage of mushroom-forming fungi.</title>
        <authorList>
            <person name="Looney B."/>
            <person name="Miyauchi S."/>
            <person name="Morin E."/>
            <person name="Drula E."/>
            <person name="Courty P.E."/>
            <person name="Kohler A."/>
            <person name="Kuo A."/>
            <person name="LaButti K."/>
            <person name="Pangilinan J."/>
            <person name="Lipzen A."/>
            <person name="Riley R."/>
            <person name="Andreopoulos W."/>
            <person name="He G."/>
            <person name="Johnson J."/>
            <person name="Nolan M."/>
            <person name="Tritt A."/>
            <person name="Barry K.W."/>
            <person name="Grigoriev I.V."/>
            <person name="Nagy L.G."/>
            <person name="Hibbett D."/>
            <person name="Henrissat B."/>
            <person name="Matheny P.B."/>
            <person name="Labbe J."/>
            <person name="Martin F.M."/>
        </authorList>
    </citation>
    <scope>NUCLEOTIDE SEQUENCE</scope>
    <source>
        <strain evidence="1">HHB10654</strain>
    </source>
</reference>
<keyword evidence="1" id="KW-0560">Oxidoreductase</keyword>
<keyword evidence="2" id="KW-1185">Reference proteome</keyword>
<name>A0ACB8SUM1_9AGAM</name>
<dbReference type="Proteomes" id="UP000814140">
    <property type="component" value="Unassembled WGS sequence"/>
</dbReference>
<gene>
    <name evidence="1" type="ORF">BV25DRAFT_1839900</name>
</gene>
<dbReference type="EMBL" id="MU277221">
    <property type="protein sequence ID" value="KAI0060155.1"/>
    <property type="molecule type" value="Genomic_DNA"/>
</dbReference>
<evidence type="ECO:0000313" key="2">
    <source>
        <dbReference type="Proteomes" id="UP000814140"/>
    </source>
</evidence>
<organism evidence="1 2">
    <name type="scientific">Artomyces pyxidatus</name>
    <dbReference type="NCBI Taxonomy" id="48021"/>
    <lineage>
        <taxon>Eukaryota</taxon>
        <taxon>Fungi</taxon>
        <taxon>Dikarya</taxon>
        <taxon>Basidiomycota</taxon>
        <taxon>Agaricomycotina</taxon>
        <taxon>Agaricomycetes</taxon>
        <taxon>Russulales</taxon>
        <taxon>Auriscalpiaceae</taxon>
        <taxon>Artomyces</taxon>
    </lineage>
</organism>
<evidence type="ECO:0000313" key="1">
    <source>
        <dbReference type="EMBL" id="KAI0060155.1"/>
    </source>
</evidence>